<keyword evidence="3 10" id="KW-1134">Transmembrane beta strand</keyword>
<organism evidence="16 17">
    <name type="scientific">Gimibacter soli</name>
    <dbReference type="NCBI Taxonomy" id="3024400"/>
    <lineage>
        <taxon>Bacteria</taxon>
        <taxon>Pseudomonadati</taxon>
        <taxon>Pseudomonadota</taxon>
        <taxon>Alphaproteobacteria</taxon>
        <taxon>Kordiimonadales</taxon>
        <taxon>Temperatibacteraceae</taxon>
        <taxon>Gimibacter</taxon>
    </lineage>
</organism>
<accession>A0AAF0BM52</accession>
<dbReference type="InterPro" id="IPR036942">
    <property type="entry name" value="Beta-barrel_TonB_sf"/>
</dbReference>
<feature type="short sequence motif" description="TonB box" evidence="11">
    <location>
        <begin position="26"/>
        <end position="32"/>
    </location>
</feature>
<sequence length="634" mass="67560">MTKLTSFLLLSTLLTPAAIASGEVETIEVTAARTGDLARAGVSLSVIEGTALENRQVYRLADVLAEVPGMAAATAGSVGGQTQLRLRGAEANQLLVLVDGVELNDPAAGDEVQFEHLTGLDIERIEVARAPLSAVWGSDAVAGVINIITKRAEEGVQGHVGGEYGAFDTKRLYGAVGTGSETFTSRLAVGYGKSDGTNVSRTGDEDDGYENLTVSGAIGVTPSEDFRLDLTMRHTDAESEFDGTDFATGLPADSDNRTENHSTTLGAAARMSLLDGRWQQGLRVTFLDTSIDNYVGEAADGATSAQRLGLYADAAFTLSEGHTLTLAVDHENTDFTQEGIAQPWGDPNQKRSMDVTGFVAAYQGDVLEGLTLNASVRHDDNSDFKNFTSWRFALSQDLMDGRGKVYASAARAQKAPTFVERFGFYSDQFVGNPDLTPERSVSVEVGGSYDVLPEKLTLGAAVYRTRLKDEINGFVFDPASGLYTAGNVDGKSKRDGFELTADARPVDGFSLSASYAFVNAKEPDGADGYKRELRRPKHSGSIVATWEATSALTLTASAAYTGEALDTFFPPWPLASETLTLKSYVLARVTGAYRINDHVSITARVENAFDEQYENIVGFATPGAAAYAGLRIAL</sequence>
<comment type="subcellular location">
    <subcellularLocation>
        <location evidence="1 10">Cell outer membrane</location>
        <topology evidence="1 10">Multi-pass membrane protein</topology>
    </subcellularLocation>
</comment>
<name>A0AAF0BM52_9PROT</name>
<evidence type="ECO:0000313" key="16">
    <source>
        <dbReference type="EMBL" id="WCL54061.1"/>
    </source>
</evidence>
<dbReference type="Gene3D" id="2.170.130.10">
    <property type="entry name" value="TonB-dependent receptor, plug domain"/>
    <property type="match status" value="1"/>
</dbReference>
<evidence type="ECO:0000256" key="8">
    <source>
        <dbReference type="ARBA" id="ARBA00023170"/>
    </source>
</evidence>
<evidence type="ECO:0000256" key="7">
    <source>
        <dbReference type="ARBA" id="ARBA00023136"/>
    </source>
</evidence>
<dbReference type="CDD" id="cd01347">
    <property type="entry name" value="ligand_gated_channel"/>
    <property type="match status" value="1"/>
</dbReference>
<evidence type="ECO:0000313" key="17">
    <source>
        <dbReference type="Proteomes" id="UP001217500"/>
    </source>
</evidence>
<evidence type="ECO:0000256" key="13">
    <source>
        <dbReference type="SAM" id="SignalP"/>
    </source>
</evidence>
<proteinExistence type="inferred from homology"/>
<dbReference type="EMBL" id="CP116805">
    <property type="protein sequence ID" value="WCL54061.1"/>
    <property type="molecule type" value="Genomic_DNA"/>
</dbReference>
<dbReference type="PROSITE" id="PS52016">
    <property type="entry name" value="TONB_DEPENDENT_REC_3"/>
    <property type="match status" value="1"/>
</dbReference>
<dbReference type="InterPro" id="IPR039426">
    <property type="entry name" value="TonB-dep_rcpt-like"/>
</dbReference>
<evidence type="ECO:0000259" key="14">
    <source>
        <dbReference type="Pfam" id="PF00593"/>
    </source>
</evidence>
<keyword evidence="4 10" id="KW-0812">Transmembrane</keyword>
<protein>
    <submittedName>
        <fullName evidence="16">TonB-dependent receptor</fullName>
    </submittedName>
</protein>
<evidence type="ECO:0000256" key="3">
    <source>
        <dbReference type="ARBA" id="ARBA00022452"/>
    </source>
</evidence>
<evidence type="ECO:0000256" key="9">
    <source>
        <dbReference type="ARBA" id="ARBA00023237"/>
    </source>
</evidence>
<gene>
    <name evidence="16" type="ORF">PH603_16100</name>
</gene>
<evidence type="ECO:0000256" key="2">
    <source>
        <dbReference type="ARBA" id="ARBA00022448"/>
    </source>
</evidence>
<comment type="similarity">
    <text evidence="10 12">Belongs to the TonB-dependent receptor family.</text>
</comment>
<evidence type="ECO:0000259" key="15">
    <source>
        <dbReference type="Pfam" id="PF07715"/>
    </source>
</evidence>
<dbReference type="Pfam" id="PF00593">
    <property type="entry name" value="TonB_dep_Rec_b-barrel"/>
    <property type="match status" value="1"/>
</dbReference>
<dbReference type="KEGG" id="gso:PH603_16100"/>
<dbReference type="InterPro" id="IPR010916">
    <property type="entry name" value="TonB_box_CS"/>
</dbReference>
<dbReference type="InterPro" id="IPR000531">
    <property type="entry name" value="Beta-barrel_TonB"/>
</dbReference>
<dbReference type="PANTHER" id="PTHR30069:SF29">
    <property type="entry name" value="HEMOGLOBIN AND HEMOGLOBIN-HAPTOGLOBIN-BINDING PROTEIN 1-RELATED"/>
    <property type="match status" value="1"/>
</dbReference>
<keyword evidence="8 16" id="KW-0675">Receptor</keyword>
<evidence type="ECO:0000256" key="4">
    <source>
        <dbReference type="ARBA" id="ARBA00022692"/>
    </source>
</evidence>
<dbReference type="Pfam" id="PF07715">
    <property type="entry name" value="Plug"/>
    <property type="match status" value="1"/>
</dbReference>
<dbReference type="PROSITE" id="PS00430">
    <property type="entry name" value="TONB_DEPENDENT_REC_1"/>
    <property type="match status" value="1"/>
</dbReference>
<keyword evidence="9 10" id="KW-0998">Cell outer membrane</keyword>
<evidence type="ECO:0000256" key="5">
    <source>
        <dbReference type="ARBA" id="ARBA00022729"/>
    </source>
</evidence>
<keyword evidence="17" id="KW-1185">Reference proteome</keyword>
<reference evidence="16" key="1">
    <citation type="submission" date="2023-01" db="EMBL/GenBank/DDBJ databases">
        <title>The genome sequence of Kordiimonadaceae bacterium 6D33.</title>
        <authorList>
            <person name="Liu Y."/>
        </authorList>
    </citation>
    <scope>NUCLEOTIDE SEQUENCE</scope>
    <source>
        <strain evidence="16">6D33</strain>
    </source>
</reference>
<feature type="chain" id="PRO_5041917950" evidence="13">
    <location>
        <begin position="21"/>
        <end position="634"/>
    </location>
</feature>
<evidence type="ECO:0000256" key="1">
    <source>
        <dbReference type="ARBA" id="ARBA00004571"/>
    </source>
</evidence>
<dbReference type="InterPro" id="IPR012910">
    <property type="entry name" value="Plug_dom"/>
</dbReference>
<dbReference type="GO" id="GO:0015344">
    <property type="term" value="F:siderophore uptake transmembrane transporter activity"/>
    <property type="evidence" value="ECO:0007669"/>
    <property type="project" value="TreeGrafter"/>
</dbReference>
<evidence type="ECO:0000256" key="12">
    <source>
        <dbReference type="RuleBase" id="RU003357"/>
    </source>
</evidence>
<keyword evidence="2 10" id="KW-0813">Transport</keyword>
<dbReference type="Proteomes" id="UP001217500">
    <property type="component" value="Chromosome"/>
</dbReference>
<dbReference type="PANTHER" id="PTHR30069">
    <property type="entry name" value="TONB-DEPENDENT OUTER MEMBRANE RECEPTOR"/>
    <property type="match status" value="1"/>
</dbReference>
<evidence type="ECO:0000256" key="11">
    <source>
        <dbReference type="PROSITE-ProRule" id="PRU10143"/>
    </source>
</evidence>
<evidence type="ECO:0000256" key="6">
    <source>
        <dbReference type="ARBA" id="ARBA00023077"/>
    </source>
</evidence>
<keyword evidence="5 13" id="KW-0732">Signal</keyword>
<dbReference type="RefSeq" id="WP_289503780.1">
    <property type="nucleotide sequence ID" value="NZ_CP116805.1"/>
</dbReference>
<dbReference type="SUPFAM" id="SSF56935">
    <property type="entry name" value="Porins"/>
    <property type="match status" value="1"/>
</dbReference>
<feature type="signal peptide" evidence="13">
    <location>
        <begin position="1"/>
        <end position="20"/>
    </location>
</feature>
<dbReference type="AlphaFoldDB" id="A0AAF0BM52"/>
<feature type="domain" description="TonB-dependent receptor plug" evidence="15">
    <location>
        <begin position="39"/>
        <end position="144"/>
    </location>
</feature>
<keyword evidence="6 11" id="KW-0798">TonB box</keyword>
<evidence type="ECO:0000256" key="10">
    <source>
        <dbReference type="PROSITE-ProRule" id="PRU01360"/>
    </source>
</evidence>
<dbReference type="GO" id="GO:0009279">
    <property type="term" value="C:cell outer membrane"/>
    <property type="evidence" value="ECO:0007669"/>
    <property type="project" value="UniProtKB-SubCell"/>
</dbReference>
<dbReference type="GO" id="GO:0044718">
    <property type="term" value="P:siderophore transmembrane transport"/>
    <property type="evidence" value="ECO:0007669"/>
    <property type="project" value="TreeGrafter"/>
</dbReference>
<dbReference type="InterPro" id="IPR037066">
    <property type="entry name" value="Plug_dom_sf"/>
</dbReference>
<feature type="domain" description="TonB-dependent receptor-like beta-barrel" evidence="14">
    <location>
        <begin position="346"/>
        <end position="607"/>
    </location>
</feature>
<keyword evidence="7 10" id="KW-0472">Membrane</keyword>
<dbReference type="Gene3D" id="2.40.170.20">
    <property type="entry name" value="TonB-dependent receptor, beta-barrel domain"/>
    <property type="match status" value="1"/>
</dbReference>